<organism evidence="1 2">
    <name type="scientific">Aeromonas veronii</name>
    <dbReference type="NCBI Taxonomy" id="654"/>
    <lineage>
        <taxon>Bacteria</taxon>
        <taxon>Pseudomonadati</taxon>
        <taxon>Pseudomonadota</taxon>
        <taxon>Gammaproteobacteria</taxon>
        <taxon>Aeromonadales</taxon>
        <taxon>Aeromonadaceae</taxon>
        <taxon>Aeromonas</taxon>
    </lineage>
</organism>
<dbReference type="RefSeq" id="WP_107684837.1">
    <property type="nucleotide sequence ID" value="NZ_PZKL01000045.1"/>
</dbReference>
<accession>A0A2T4MX67</accession>
<gene>
    <name evidence="1" type="ORF">DAA48_22425</name>
</gene>
<name>A0A2T4MX67_AERVE</name>
<evidence type="ECO:0000313" key="2">
    <source>
        <dbReference type="Proteomes" id="UP000241986"/>
    </source>
</evidence>
<dbReference type="AlphaFoldDB" id="A0A2T4MX67"/>
<dbReference type="EMBL" id="PZKL01000045">
    <property type="protein sequence ID" value="PTH79190.1"/>
    <property type="molecule type" value="Genomic_DNA"/>
</dbReference>
<reference evidence="1 2" key="1">
    <citation type="submission" date="2018-03" db="EMBL/GenBank/DDBJ databases">
        <title>Aeromonas veronii whole genome sequencing and analysis.</title>
        <authorList>
            <person name="Xie H."/>
            <person name="Liu T."/>
            <person name="Wang K."/>
        </authorList>
    </citation>
    <scope>NUCLEOTIDE SEQUENCE [LARGE SCALE GENOMIC DNA]</scope>
    <source>
        <strain evidence="1 2">XH.VA.1</strain>
    </source>
</reference>
<comment type="caution">
    <text evidence="1">The sequence shown here is derived from an EMBL/GenBank/DDBJ whole genome shotgun (WGS) entry which is preliminary data.</text>
</comment>
<dbReference type="Proteomes" id="UP000241986">
    <property type="component" value="Unassembled WGS sequence"/>
</dbReference>
<evidence type="ECO:0000313" key="1">
    <source>
        <dbReference type="EMBL" id="PTH79190.1"/>
    </source>
</evidence>
<protein>
    <submittedName>
        <fullName evidence="1">Uncharacterized protein</fullName>
    </submittedName>
</protein>
<proteinExistence type="predicted"/>
<sequence>MLFKKEKTDVISSSSVARPKNIVVGFYSSIKKKDLESYIYGRAKDAMSVSNCHYNIMKYRDGFIWELHEGGEGKGILSSVLSLLETKDTVIVALDDRFIRLSNKSNGSIACYLVNEDDKPTETEGVLFADKMEPVVTSGYSFFNFAKWTLVASVLSVSFSFSFKYVVYDKEEEIITPQQKAELPMNKIMDIKKALDEKGAYVSSLMYKNKKWELIKDKEIQPQIEPQKETNQVGLDKVMSEMEKKLNSEKGVGK</sequence>